<proteinExistence type="predicted"/>
<feature type="compositionally biased region" description="Polar residues" evidence="1">
    <location>
        <begin position="1"/>
        <end position="24"/>
    </location>
</feature>
<keyword evidence="3" id="KW-1185">Reference proteome</keyword>
<sequence>PNMPTQPNIHTHQPGSTRYPSQEAGQARPIRVVPNPLRVCNSSCVVADGGGATMRHVTGGRRRGVQVGSRRHDCRRRLARRRVVVSLLSAAATRERRREDDEVARPTGGCRCCSSGRRRCRSAGDASRSSGRPVRQQEERSVGWIRWRDGVLDLALHGIGFRSVFLVSSCPYVFSNGYKVRFSEKPDQYCGIGYIVPEWVATKPFASDIRSVYGSENALPTTSIILPLKPEKVEALKGQLFQLQPELVLFLSKIKRICMRGNELGNKAPDNVSMVSVSSEQHHVVRREISAESYVVRLSVVERISDAAETCEYYMRRQTFPVKPENRVHSRMEAEKWTVSLAFPLRKRLTMGASSSECLLSCPHQWSQISHLQFILISFLPRPRKLYYWTTSGMLEFLNFIKELLKNSMVVPCSCDLHRKTLFCKPNEAIRILPKFQSLLVRLPLPLVRLDLFDKFILDSSLEHQRYRSVLEFLGIHSAGGSYDSYARCIKEWKLALLAFKDVYIDLLCFIADERKDAFRDVPVLKYINQDGKVEICSIAQASGKIYKVRYGEDHELHAWLNEINVEVGYPGCIFFLPDTIQQALVKHSRFHFLKQWLAKEARVMSYSGSDFPDHLCNFVETNKDPKLAIIVMLTWEKFMLRVVNSSTSSVSTVKLQIWMDFLLLILHYKWQEFYRNKIGLYGDELAFLGVTFGLPNIVKLILDRTRIRASSGMSKELACSLLLFVGYLRACITLDEQWLTAIRKGRWLRTSLGYRAPMEFVLLQAKEEVESILTMTNIPVIDEGYYGTKLTAFSPELELLGVITAALMNKNSGLLILKCIRYAGLAACEKALFIYRNIQNTKGSHGKLHRSQRSFVTELRAISVAVDLDSAVRRVASQLKFLGSSPFLMSNDAMKRLALASST</sequence>
<name>A0A9Q0G6I6_9ROSI</name>
<dbReference type="PANTHER" id="PTHR32387">
    <property type="entry name" value="WU:FJ29H11"/>
    <property type="match status" value="1"/>
</dbReference>
<protein>
    <submittedName>
        <fullName evidence="2">Uncharacterized protein</fullName>
    </submittedName>
</protein>
<evidence type="ECO:0000313" key="3">
    <source>
        <dbReference type="Proteomes" id="UP001141552"/>
    </source>
</evidence>
<reference evidence="2" key="1">
    <citation type="submission" date="2022-02" db="EMBL/GenBank/DDBJ databases">
        <authorList>
            <person name="Henning P.M."/>
            <person name="McCubbin A.G."/>
            <person name="Shore J.S."/>
        </authorList>
    </citation>
    <scope>NUCLEOTIDE SEQUENCE</scope>
    <source>
        <strain evidence="2">F60SS</strain>
        <tissue evidence="2">Leaves</tissue>
    </source>
</reference>
<dbReference type="InterPro" id="IPR052957">
    <property type="entry name" value="Auxin_embryo_med"/>
</dbReference>
<reference evidence="2" key="2">
    <citation type="journal article" date="2023" name="Plants (Basel)">
        <title>Annotation of the Turnera subulata (Passifloraceae) Draft Genome Reveals the S-Locus Evolved after the Divergence of Turneroideae from Passifloroideae in a Stepwise Manner.</title>
        <authorList>
            <person name="Henning P.M."/>
            <person name="Roalson E.H."/>
            <person name="Mir W."/>
            <person name="McCubbin A.G."/>
            <person name="Shore J.S."/>
        </authorList>
    </citation>
    <scope>NUCLEOTIDE SEQUENCE</scope>
    <source>
        <strain evidence="2">F60SS</strain>
    </source>
</reference>
<dbReference type="EMBL" id="JAKUCV010002046">
    <property type="protein sequence ID" value="KAJ4844122.1"/>
    <property type="molecule type" value="Genomic_DNA"/>
</dbReference>
<gene>
    <name evidence="2" type="ORF">Tsubulata_044967</name>
</gene>
<feature type="non-terminal residue" evidence="2">
    <location>
        <position position="904"/>
    </location>
</feature>
<dbReference type="OrthoDB" id="1262810at2759"/>
<organism evidence="2 3">
    <name type="scientific">Turnera subulata</name>
    <dbReference type="NCBI Taxonomy" id="218843"/>
    <lineage>
        <taxon>Eukaryota</taxon>
        <taxon>Viridiplantae</taxon>
        <taxon>Streptophyta</taxon>
        <taxon>Embryophyta</taxon>
        <taxon>Tracheophyta</taxon>
        <taxon>Spermatophyta</taxon>
        <taxon>Magnoliopsida</taxon>
        <taxon>eudicotyledons</taxon>
        <taxon>Gunneridae</taxon>
        <taxon>Pentapetalae</taxon>
        <taxon>rosids</taxon>
        <taxon>fabids</taxon>
        <taxon>Malpighiales</taxon>
        <taxon>Passifloraceae</taxon>
        <taxon>Turnera</taxon>
    </lineage>
</organism>
<accession>A0A9Q0G6I6</accession>
<dbReference type="PANTHER" id="PTHR32387:SF11">
    <property type="entry name" value="PROTEIN NO VEIN C-TERMINAL DOMAIN-CONTAINING PROTEIN"/>
    <property type="match status" value="1"/>
</dbReference>
<evidence type="ECO:0000256" key="1">
    <source>
        <dbReference type="SAM" id="MobiDB-lite"/>
    </source>
</evidence>
<feature type="region of interest" description="Disordered" evidence="1">
    <location>
        <begin position="1"/>
        <end position="26"/>
    </location>
</feature>
<evidence type="ECO:0000313" key="2">
    <source>
        <dbReference type="EMBL" id="KAJ4844122.1"/>
    </source>
</evidence>
<dbReference type="Proteomes" id="UP001141552">
    <property type="component" value="Unassembled WGS sequence"/>
</dbReference>
<dbReference type="AlphaFoldDB" id="A0A9Q0G6I6"/>
<comment type="caution">
    <text evidence="2">The sequence shown here is derived from an EMBL/GenBank/DDBJ whole genome shotgun (WGS) entry which is preliminary data.</text>
</comment>